<feature type="chain" id="PRO_5037203270" description="EF-hand domain-containing protein" evidence="1">
    <location>
        <begin position="24"/>
        <end position="205"/>
    </location>
</feature>
<evidence type="ECO:0000256" key="1">
    <source>
        <dbReference type="SAM" id="SignalP"/>
    </source>
</evidence>
<dbReference type="PROSITE" id="PS00018">
    <property type="entry name" value="EF_HAND_1"/>
    <property type="match status" value="2"/>
</dbReference>
<feature type="signal peptide" evidence="1">
    <location>
        <begin position="1"/>
        <end position="23"/>
    </location>
</feature>
<reference evidence="2" key="1">
    <citation type="journal article" date="2014" name="Int. J. Syst. Evol. Microbiol.">
        <title>Complete genome sequence of Corynebacterium casei LMG S-19264T (=DSM 44701T), isolated from a smear-ripened cheese.</title>
        <authorList>
            <consortium name="US DOE Joint Genome Institute (JGI-PGF)"/>
            <person name="Walter F."/>
            <person name="Albersmeier A."/>
            <person name="Kalinowski J."/>
            <person name="Ruckert C."/>
        </authorList>
    </citation>
    <scope>NUCLEOTIDE SEQUENCE</scope>
    <source>
        <strain evidence="2">KCTC 23310</strain>
    </source>
</reference>
<keyword evidence="3" id="KW-1185">Reference proteome</keyword>
<dbReference type="AlphaFoldDB" id="A0A918TNG0"/>
<protein>
    <recommendedName>
        <fullName evidence="4">EF-hand domain-containing protein</fullName>
    </recommendedName>
</protein>
<dbReference type="RefSeq" id="WP_189411333.1">
    <property type="nucleotide sequence ID" value="NZ_BMYJ01000005.1"/>
</dbReference>
<dbReference type="Proteomes" id="UP000638981">
    <property type="component" value="Unassembled WGS sequence"/>
</dbReference>
<evidence type="ECO:0000313" key="2">
    <source>
        <dbReference type="EMBL" id="GHC55494.1"/>
    </source>
</evidence>
<comment type="caution">
    <text evidence="2">The sequence shown here is derived from an EMBL/GenBank/DDBJ whole genome shotgun (WGS) entry which is preliminary data.</text>
</comment>
<sequence>MRYFAVSLATLIALSVSAPITFAQDSPTAVDPAADAAALEAKWKAVPELDGYFNRMKEIARERNADHFRAIMLSELGMDSDANSDLSIDLDILPLIQPAAARARAIGELLAADLDGDWQISKQELRSVLKIGSNPAAAEAFFNYDLNENDTLEQEEIKAAAARRSDKYGGRRSDRQILLLEAFDFDGDRVVTSAEIERAAKALQL</sequence>
<evidence type="ECO:0008006" key="4">
    <source>
        <dbReference type="Google" id="ProtNLM"/>
    </source>
</evidence>
<reference evidence="2" key="2">
    <citation type="submission" date="2020-09" db="EMBL/GenBank/DDBJ databases">
        <authorList>
            <person name="Sun Q."/>
            <person name="Kim S."/>
        </authorList>
    </citation>
    <scope>NUCLEOTIDE SEQUENCE</scope>
    <source>
        <strain evidence="2">KCTC 23310</strain>
    </source>
</reference>
<name>A0A918TNG0_9RHOB</name>
<dbReference type="InterPro" id="IPR018247">
    <property type="entry name" value="EF_Hand_1_Ca_BS"/>
</dbReference>
<dbReference type="Gene3D" id="1.10.238.10">
    <property type="entry name" value="EF-hand"/>
    <property type="match status" value="1"/>
</dbReference>
<dbReference type="EMBL" id="BMYJ01000005">
    <property type="protein sequence ID" value="GHC55494.1"/>
    <property type="molecule type" value="Genomic_DNA"/>
</dbReference>
<gene>
    <name evidence="2" type="ORF">GCM10007315_18060</name>
</gene>
<dbReference type="InterPro" id="IPR011992">
    <property type="entry name" value="EF-hand-dom_pair"/>
</dbReference>
<accession>A0A918TNG0</accession>
<proteinExistence type="predicted"/>
<keyword evidence="1" id="KW-0732">Signal</keyword>
<dbReference type="SUPFAM" id="SSF47473">
    <property type="entry name" value="EF-hand"/>
    <property type="match status" value="1"/>
</dbReference>
<organism evidence="2 3">
    <name type="scientific">Neogemmobacter tilapiae</name>
    <dbReference type="NCBI Taxonomy" id="875041"/>
    <lineage>
        <taxon>Bacteria</taxon>
        <taxon>Pseudomonadati</taxon>
        <taxon>Pseudomonadota</taxon>
        <taxon>Alphaproteobacteria</taxon>
        <taxon>Rhodobacterales</taxon>
        <taxon>Paracoccaceae</taxon>
        <taxon>Neogemmobacter</taxon>
    </lineage>
</organism>
<evidence type="ECO:0000313" key="3">
    <source>
        <dbReference type="Proteomes" id="UP000638981"/>
    </source>
</evidence>